<dbReference type="Pfam" id="PF08264">
    <property type="entry name" value="Anticodon_1"/>
    <property type="match status" value="1"/>
</dbReference>
<dbReference type="InterPro" id="IPR055416">
    <property type="entry name" value="RBD_LARS1"/>
</dbReference>
<reference evidence="9" key="1">
    <citation type="submission" date="2022-07" db="EMBL/GenBank/DDBJ databases">
        <title>Phylogenomic reconstructions and comparative analyses of Kickxellomycotina fungi.</title>
        <authorList>
            <person name="Reynolds N.K."/>
            <person name="Stajich J.E."/>
            <person name="Barry K."/>
            <person name="Grigoriev I.V."/>
            <person name="Crous P."/>
            <person name="Smith M.E."/>
        </authorList>
    </citation>
    <scope>NUCLEOTIDE SEQUENCE</scope>
    <source>
        <strain evidence="9">BCRC 34882</strain>
    </source>
</reference>
<dbReference type="Gene3D" id="1.10.730.10">
    <property type="entry name" value="Isoleucyl-tRNA Synthetase, Domain 1"/>
    <property type="match status" value="1"/>
</dbReference>
<dbReference type="EC" id="6.1.1.4" evidence="9"/>
<name>A0ABQ8PDZ1_9FUNG</name>
<evidence type="ECO:0000259" key="7">
    <source>
        <dbReference type="Pfam" id="PF08264"/>
    </source>
</evidence>
<evidence type="ECO:0000313" key="10">
    <source>
        <dbReference type="Proteomes" id="UP001151295"/>
    </source>
</evidence>
<dbReference type="Proteomes" id="UP001151295">
    <property type="component" value="Unassembled WGS sequence"/>
</dbReference>
<evidence type="ECO:0000256" key="6">
    <source>
        <dbReference type="ARBA" id="ARBA00023146"/>
    </source>
</evidence>
<dbReference type="InterPro" id="IPR013155">
    <property type="entry name" value="M/V/L/I-tRNA-synth_anticd-bd"/>
</dbReference>
<dbReference type="InterPro" id="IPR004493">
    <property type="entry name" value="Leu-tRNA-synth_Ia_arc/euk"/>
</dbReference>
<keyword evidence="5" id="KW-0648">Protein biosynthesis</keyword>
<accession>A0ABQ8PDZ1</accession>
<evidence type="ECO:0000256" key="3">
    <source>
        <dbReference type="ARBA" id="ARBA00022741"/>
    </source>
</evidence>
<comment type="similarity">
    <text evidence="1">Belongs to the class-I aminoacyl-tRNA synthetase family.</text>
</comment>
<keyword evidence="4" id="KW-0067">ATP-binding</keyword>
<keyword evidence="6 9" id="KW-0030">Aminoacyl-tRNA synthetase</keyword>
<comment type="caution">
    <text evidence="9">The sequence shown here is derived from an EMBL/GenBank/DDBJ whole genome shotgun (WGS) entry which is preliminary data.</text>
</comment>
<organism evidence="9 10">
    <name type="scientific">Coemansia umbellata</name>
    <dbReference type="NCBI Taxonomy" id="1424467"/>
    <lineage>
        <taxon>Eukaryota</taxon>
        <taxon>Fungi</taxon>
        <taxon>Fungi incertae sedis</taxon>
        <taxon>Zoopagomycota</taxon>
        <taxon>Kickxellomycotina</taxon>
        <taxon>Kickxellomycetes</taxon>
        <taxon>Kickxellales</taxon>
        <taxon>Kickxellaceae</taxon>
        <taxon>Coemansia</taxon>
    </lineage>
</organism>
<dbReference type="EMBL" id="JANBQD010000145">
    <property type="protein sequence ID" value="KAJ1987021.1"/>
    <property type="molecule type" value="Genomic_DNA"/>
</dbReference>
<dbReference type="PANTHER" id="PTHR45794:SF1">
    <property type="entry name" value="LEUCINE--TRNA LIGASE, CYTOPLASMIC"/>
    <property type="match status" value="1"/>
</dbReference>
<evidence type="ECO:0000313" key="9">
    <source>
        <dbReference type="EMBL" id="KAJ1987021.1"/>
    </source>
</evidence>
<dbReference type="SUPFAM" id="SSF52374">
    <property type="entry name" value="Nucleotidylyl transferase"/>
    <property type="match status" value="1"/>
</dbReference>
<feature type="domain" description="Leucine--tRNA ligase RagD-binding" evidence="8">
    <location>
        <begin position="252"/>
        <end position="313"/>
    </location>
</feature>
<evidence type="ECO:0000256" key="1">
    <source>
        <dbReference type="ARBA" id="ARBA00005594"/>
    </source>
</evidence>
<keyword evidence="10" id="KW-1185">Reference proteome</keyword>
<evidence type="ECO:0000256" key="5">
    <source>
        <dbReference type="ARBA" id="ARBA00022917"/>
    </source>
</evidence>
<protein>
    <submittedName>
        <fullName evidence="9">Cytosolic leucyl tRNA synthetase</fullName>
        <ecNumber evidence="9">6.1.1.4</ecNumber>
    </submittedName>
</protein>
<feature type="domain" description="Methionyl/Valyl/Leucyl/Isoleucyl-tRNA synthetase anticodon-binding" evidence="7">
    <location>
        <begin position="94"/>
        <end position="197"/>
    </location>
</feature>
<evidence type="ECO:0000259" key="8">
    <source>
        <dbReference type="Pfam" id="PF24810"/>
    </source>
</evidence>
<dbReference type="GO" id="GO:0004823">
    <property type="term" value="F:leucine-tRNA ligase activity"/>
    <property type="evidence" value="ECO:0007669"/>
    <property type="project" value="UniProtKB-EC"/>
</dbReference>
<keyword evidence="2 9" id="KW-0436">Ligase</keyword>
<evidence type="ECO:0000256" key="2">
    <source>
        <dbReference type="ARBA" id="ARBA00022598"/>
    </source>
</evidence>
<proteinExistence type="inferred from homology"/>
<keyword evidence="3" id="KW-0547">Nucleotide-binding</keyword>
<dbReference type="Pfam" id="PF24810">
    <property type="entry name" value="RBD_LARS1"/>
    <property type="match status" value="1"/>
</dbReference>
<dbReference type="PANTHER" id="PTHR45794">
    <property type="entry name" value="LEUCYL-TRNA SYNTHETASE"/>
    <property type="match status" value="1"/>
</dbReference>
<gene>
    <name evidence="9" type="primary">CDC60_2</name>
    <name evidence="9" type="ORF">EDC05_006046</name>
</gene>
<sequence>MSKSTGNTLSLGDSCKLYDVDATRITLADAGDGIDDANFEMTTADAAIRSLYTLMEWITSAQKTLALSRKSPNESVKLDDVYLCVATKPFTAVDEVFVAEMDRHILATDDAYEAANHRDALKCGFHDFTNIRGWYMKYTITTGMHSALVRKWIERQVLLISPIASHWAEHVWKTIMGNSNSIMDFRWPTNNLPTTTNHAPLMADDCAQGDVEITLKKRSKKKDSKTISAASAEFDPNVPKSLGIFVANESSAQQKDVISVLKDNYDSVTGTFDDKATIAALSKKGVLKNKKTMPFAQEIKKRVATIGSVAFDRGLTFMEVDLLSEIAPAFKNNLGFAQINIISVSEPANLTSTQTKAAESAVLGELGFLIANSISNQKY</sequence>
<evidence type="ECO:0000256" key="4">
    <source>
        <dbReference type="ARBA" id="ARBA00022840"/>
    </source>
</evidence>
<dbReference type="SUPFAM" id="SSF47323">
    <property type="entry name" value="Anticodon-binding domain of a subclass of class I aminoacyl-tRNA synthetases"/>
    <property type="match status" value="1"/>
</dbReference>
<dbReference type="InterPro" id="IPR009080">
    <property type="entry name" value="tRNAsynth_Ia_anticodon-bd"/>
</dbReference>